<dbReference type="SMART" id="SM00355">
    <property type="entry name" value="ZnF_C2H2"/>
    <property type="match status" value="3"/>
</dbReference>
<dbReference type="InParanoid" id="A0A419Q0E7"/>
<proteinExistence type="predicted"/>
<feature type="compositionally biased region" description="Basic and acidic residues" evidence="1">
    <location>
        <begin position="163"/>
        <end position="188"/>
    </location>
</feature>
<name>A0A419Q0E7_CLOSI</name>
<dbReference type="Pfam" id="PF00096">
    <property type="entry name" value="zf-C2H2"/>
    <property type="match status" value="1"/>
</dbReference>
<feature type="region of interest" description="Disordered" evidence="1">
    <location>
        <begin position="66"/>
        <end position="86"/>
    </location>
</feature>
<reference evidence="2 3" key="2">
    <citation type="journal article" date="2021" name="Genomics">
        <title>High-quality reference genome for Clonorchis sinensis.</title>
        <authorList>
            <person name="Young N.D."/>
            <person name="Stroehlein A.J."/>
            <person name="Kinkar L."/>
            <person name="Wang T."/>
            <person name="Sohn W.M."/>
            <person name="Chang B.C.H."/>
            <person name="Kaur P."/>
            <person name="Weisz D."/>
            <person name="Dudchenko O."/>
            <person name="Aiden E.L."/>
            <person name="Korhonen P.K."/>
            <person name="Gasser R.B."/>
        </authorList>
    </citation>
    <scope>NUCLEOTIDE SEQUENCE [LARGE SCALE GENOMIC DNA]</scope>
    <source>
        <strain evidence="2">Cs-k2</strain>
    </source>
</reference>
<evidence type="ECO:0000256" key="1">
    <source>
        <dbReference type="SAM" id="MobiDB-lite"/>
    </source>
</evidence>
<dbReference type="STRING" id="79923.A0A419Q0E7"/>
<reference evidence="2 3" key="1">
    <citation type="journal article" date="2018" name="Biotechnol. Adv.">
        <title>Improved genomic resources and new bioinformatic workflow for the carcinogenic parasite Clonorchis sinensis: Biotechnological implications.</title>
        <authorList>
            <person name="Wang D."/>
            <person name="Korhonen P.K."/>
            <person name="Gasser R.B."/>
            <person name="Young N.D."/>
        </authorList>
    </citation>
    <scope>NUCLEOTIDE SEQUENCE [LARGE SCALE GENOMIC DNA]</scope>
    <source>
        <strain evidence="2">Cs-k2</strain>
    </source>
</reference>
<dbReference type="EMBL" id="NIRI02000042">
    <property type="protein sequence ID" value="KAG5450271.1"/>
    <property type="molecule type" value="Genomic_DNA"/>
</dbReference>
<comment type="caution">
    <text evidence="2">The sequence shown here is derived from an EMBL/GenBank/DDBJ whole genome shotgun (WGS) entry which is preliminary data.</text>
</comment>
<dbReference type="InterPro" id="IPR013087">
    <property type="entry name" value="Znf_C2H2_type"/>
</dbReference>
<dbReference type="Gene3D" id="3.30.160.60">
    <property type="entry name" value="Classic Zinc Finger"/>
    <property type="match status" value="1"/>
</dbReference>
<gene>
    <name evidence="2" type="ORF">CSKR_103118</name>
</gene>
<dbReference type="PROSITE" id="PS00028">
    <property type="entry name" value="ZINC_FINGER_C2H2_1"/>
    <property type="match status" value="1"/>
</dbReference>
<protein>
    <submittedName>
        <fullName evidence="2">Uncharacterized protein</fullName>
    </submittedName>
</protein>
<dbReference type="PROSITE" id="PS50157">
    <property type="entry name" value="ZINC_FINGER_C2H2_2"/>
    <property type="match status" value="1"/>
</dbReference>
<accession>A0A419Q0E7</accession>
<evidence type="ECO:0000313" key="3">
    <source>
        <dbReference type="Proteomes" id="UP000286415"/>
    </source>
</evidence>
<dbReference type="Proteomes" id="UP000286415">
    <property type="component" value="Unassembled WGS sequence"/>
</dbReference>
<organism evidence="2 3">
    <name type="scientific">Clonorchis sinensis</name>
    <name type="common">Chinese liver fluke</name>
    <dbReference type="NCBI Taxonomy" id="79923"/>
    <lineage>
        <taxon>Eukaryota</taxon>
        <taxon>Metazoa</taxon>
        <taxon>Spiralia</taxon>
        <taxon>Lophotrochozoa</taxon>
        <taxon>Platyhelminthes</taxon>
        <taxon>Trematoda</taxon>
        <taxon>Digenea</taxon>
        <taxon>Opisthorchiida</taxon>
        <taxon>Opisthorchiata</taxon>
        <taxon>Opisthorchiidae</taxon>
        <taxon>Clonorchis</taxon>
    </lineage>
</organism>
<dbReference type="SUPFAM" id="SSF57667">
    <property type="entry name" value="beta-beta-alpha zinc fingers"/>
    <property type="match status" value="1"/>
</dbReference>
<feature type="region of interest" description="Disordered" evidence="1">
    <location>
        <begin position="161"/>
        <end position="189"/>
    </location>
</feature>
<keyword evidence="3" id="KW-1185">Reference proteome</keyword>
<feature type="region of interest" description="Disordered" evidence="1">
    <location>
        <begin position="238"/>
        <end position="260"/>
    </location>
</feature>
<sequence length="494" mass="54534">MIRQAFLGEFPQGGGSFVCLKCGTDFHNRDTLAMHVMENVQDGICHGVRKTDNLIGVPCLRRNAVDSRSPKPCVASPPNANSETTSESCSTAMSMCADSLIETLSNRLTIPHLLQLHQSLAASRLKTEADIQSRLYRCGAELQAENSRMFGQFLSTTGIRATRKNDANSRTKSKEQQRTSENWTEKGYKSKTNSSTLMEIEETECLPSPLNSDHARVSCVADNEAASDLTIPKPEVITSSQFDSHSKTNDLPNPSSLTSESARSLIGNTLVKRAAVVTLLHTKLPSVNSDSVITRSRSAPTVFTDVENRPQSETERRFNLHTTASNPGKSPHDVNSPKDTFHNADHLRTAMSTKPKFASTPSAACCSISLFKNSSHRTKNRRACMFGSRLQAYPASDITSCSVIPIHSRTSLHARTTEAGHNPQNDQIASGRFSSAHRQSNSRYFCPHCQISFRRQPLFVLHMGLHCVDQPWKCNMCGKLCFGVYDFTAHTLHF</sequence>
<dbReference type="OrthoDB" id="5576026at2759"/>
<dbReference type="InterPro" id="IPR036236">
    <property type="entry name" value="Znf_C2H2_sf"/>
</dbReference>
<dbReference type="AlphaFoldDB" id="A0A419Q0E7"/>
<evidence type="ECO:0000313" key="2">
    <source>
        <dbReference type="EMBL" id="KAG5450271.1"/>
    </source>
</evidence>